<dbReference type="InterPro" id="IPR042095">
    <property type="entry name" value="SUMF_sf"/>
</dbReference>
<dbReference type="RefSeq" id="WP_425310165.1">
    <property type="nucleotide sequence ID" value="NZ_CP154795.1"/>
</dbReference>
<dbReference type="Pfam" id="PF03781">
    <property type="entry name" value="FGE-sulfatase"/>
    <property type="match status" value="1"/>
</dbReference>
<keyword evidence="3" id="KW-1185">Reference proteome</keyword>
<dbReference type="InterPro" id="IPR005532">
    <property type="entry name" value="SUMF_dom"/>
</dbReference>
<protein>
    <submittedName>
        <fullName evidence="2">Formylglycine-generating enzyme family protein</fullName>
    </submittedName>
</protein>
<dbReference type="SUPFAM" id="SSF56436">
    <property type="entry name" value="C-type lectin-like"/>
    <property type="match status" value="1"/>
</dbReference>
<feature type="domain" description="Sulfatase-modifying factor enzyme-like" evidence="1">
    <location>
        <begin position="42"/>
        <end position="316"/>
    </location>
</feature>
<reference evidence="2 3" key="1">
    <citation type="submission" date="2024-04" db="EMBL/GenBank/DDBJ databases">
        <title>Isolation of an actinomycete strain from pig manure.</title>
        <authorList>
            <person name="Gong T."/>
            <person name="Yu Z."/>
            <person name="An M."/>
            <person name="Wei C."/>
            <person name="Yang W."/>
            <person name="Liu L."/>
        </authorList>
    </citation>
    <scope>NUCLEOTIDE SEQUENCE [LARGE SCALE GENOMIC DNA]</scope>
    <source>
        <strain evidence="2 3">ZF39</strain>
    </source>
</reference>
<name>A0ABZ3FVY5_9ACTN</name>
<dbReference type="PANTHER" id="PTHR23150">
    <property type="entry name" value="SULFATASE MODIFYING FACTOR 1, 2"/>
    <property type="match status" value="1"/>
</dbReference>
<dbReference type="Proteomes" id="UP001442841">
    <property type="component" value="Chromosome"/>
</dbReference>
<evidence type="ECO:0000259" key="1">
    <source>
        <dbReference type="Pfam" id="PF03781"/>
    </source>
</evidence>
<accession>A0ABZ3FVY5</accession>
<gene>
    <name evidence="2" type="ORF">AADG42_15965</name>
</gene>
<dbReference type="InterPro" id="IPR051043">
    <property type="entry name" value="Sulfatase_Mod_Factor_Kinase"/>
</dbReference>
<sequence length="316" mass="34551">MANCCTPEGAETLDSGAPLPETTVVRGDGAPGGHYAGDLRPIPSGSFVMGDHFDEGYPADGETPLHQVQLDEFQMAATSVTNQEFAAFVEATGYRTTAEEQGVSAVFYAAFRGRREDILSVPARVPWWLAVRGADWRHPDGPASSLAGRADHPVIHVSWDDAQAFCAWSGTRLPTEAEWEYAARGGLAGRRYAWGDELLVDGAWNCNIWQGRFPEENSAEDGYLTTAPAASYQPNGFGLHQMAGNVWEWCQDWFDPGYYARSPELNPQGADAGVRRVMRGGSYLCHDSYCNRYRVAARNSNTPDSSSGNIGFRVVR</sequence>
<dbReference type="Gene3D" id="3.90.1580.10">
    <property type="entry name" value="paralog of FGE (formylglycine-generating enzyme)"/>
    <property type="match status" value="1"/>
</dbReference>
<dbReference type="PANTHER" id="PTHR23150:SF19">
    <property type="entry name" value="FORMYLGLYCINE-GENERATING ENZYME"/>
    <property type="match status" value="1"/>
</dbReference>
<dbReference type="InterPro" id="IPR016187">
    <property type="entry name" value="CTDL_fold"/>
</dbReference>
<evidence type="ECO:0000313" key="2">
    <source>
        <dbReference type="EMBL" id="XAN08736.1"/>
    </source>
</evidence>
<proteinExistence type="predicted"/>
<organism evidence="2 3">
    <name type="scientific">Ammonicoccus fulvus</name>
    <dbReference type="NCBI Taxonomy" id="3138240"/>
    <lineage>
        <taxon>Bacteria</taxon>
        <taxon>Bacillati</taxon>
        <taxon>Actinomycetota</taxon>
        <taxon>Actinomycetes</taxon>
        <taxon>Propionibacteriales</taxon>
        <taxon>Propionibacteriaceae</taxon>
        <taxon>Ammonicoccus</taxon>
    </lineage>
</organism>
<evidence type="ECO:0000313" key="3">
    <source>
        <dbReference type="Proteomes" id="UP001442841"/>
    </source>
</evidence>
<dbReference type="EMBL" id="CP154795">
    <property type="protein sequence ID" value="XAN08736.1"/>
    <property type="molecule type" value="Genomic_DNA"/>
</dbReference>